<dbReference type="GO" id="GO:0020037">
    <property type="term" value="F:heme binding"/>
    <property type="evidence" value="ECO:0007669"/>
    <property type="project" value="TreeGrafter"/>
</dbReference>
<protein>
    <submittedName>
        <fullName evidence="13">Heme transporter hrg1-B-like</fullName>
    </submittedName>
</protein>
<evidence type="ECO:0000256" key="9">
    <source>
        <dbReference type="ARBA" id="ARBA00023228"/>
    </source>
</evidence>
<dbReference type="GO" id="GO:0005886">
    <property type="term" value="C:plasma membrane"/>
    <property type="evidence" value="ECO:0007669"/>
    <property type="project" value="TreeGrafter"/>
</dbReference>
<evidence type="ECO:0000256" key="2">
    <source>
        <dbReference type="ARBA" id="ARBA00004337"/>
    </source>
</evidence>
<evidence type="ECO:0000256" key="7">
    <source>
        <dbReference type="ARBA" id="ARBA00022989"/>
    </source>
</evidence>
<feature type="transmembrane region" description="Helical" evidence="11">
    <location>
        <begin position="68"/>
        <end position="93"/>
    </location>
</feature>
<dbReference type="Proteomes" id="UP000301870">
    <property type="component" value="Chromosome 23"/>
</dbReference>
<keyword evidence="7 11" id="KW-1133">Transmembrane helix</keyword>
<dbReference type="OrthoDB" id="5954402at2759"/>
<evidence type="ECO:0000256" key="6">
    <source>
        <dbReference type="ARBA" id="ARBA00022753"/>
    </source>
</evidence>
<dbReference type="InterPro" id="IPR026218">
    <property type="entry name" value="HRG"/>
</dbReference>
<reference evidence="13" key="1">
    <citation type="submission" date="2025-08" db="UniProtKB">
        <authorList>
            <consortium name="RefSeq"/>
        </authorList>
    </citation>
    <scope>IDENTIFICATION</scope>
    <source>
        <strain evidence="13">Ishihara</strain>
        <tissue evidence="13">Whole body</tissue>
    </source>
</reference>
<dbReference type="RefSeq" id="XP_022827031.1">
    <property type="nucleotide sequence ID" value="XM_022971263.1"/>
</dbReference>
<keyword evidence="9" id="KW-0458">Lysosome</keyword>
<evidence type="ECO:0000256" key="4">
    <source>
        <dbReference type="ARBA" id="ARBA00022448"/>
    </source>
</evidence>
<feature type="transmembrane region" description="Helical" evidence="11">
    <location>
        <begin position="108"/>
        <end position="127"/>
    </location>
</feature>
<feature type="transmembrane region" description="Helical" evidence="11">
    <location>
        <begin position="7"/>
        <end position="30"/>
    </location>
</feature>
<evidence type="ECO:0000256" key="10">
    <source>
        <dbReference type="SAM" id="MobiDB-lite"/>
    </source>
</evidence>
<feature type="region of interest" description="Disordered" evidence="10">
    <location>
        <begin position="153"/>
        <end position="173"/>
    </location>
</feature>
<dbReference type="KEGG" id="sliu:111356779"/>
<dbReference type="GO" id="GO:0005765">
    <property type="term" value="C:lysosomal membrane"/>
    <property type="evidence" value="ECO:0007669"/>
    <property type="project" value="UniProtKB-SubCell"/>
</dbReference>
<evidence type="ECO:0000313" key="13">
    <source>
        <dbReference type="RefSeq" id="XP_022827031.1"/>
    </source>
</evidence>
<accession>A0A9J7EE70</accession>
<evidence type="ECO:0000256" key="8">
    <source>
        <dbReference type="ARBA" id="ARBA00023136"/>
    </source>
</evidence>
<dbReference type="GO" id="GO:0015232">
    <property type="term" value="F:heme transmembrane transporter activity"/>
    <property type="evidence" value="ECO:0007669"/>
    <property type="project" value="InterPro"/>
</dbReference>
<comment type="similarity">
    <text evidence="3">Belongs to the HRG family.</text>
</comment>
<proteinExistence type="inferred from homology"/>
<dbReference type="PRINTS" id="PR02095">
    <property type="entry name" value="TRNSPORTRHRG"/>
</dbReference>
<name>A0A9J7EE70_SPOLT</name>
<evidence type="ECO:0000256" key="3">
    <source>
        <dbReference type="ARBA" id="ARBA00006203"/>
    </source>
</evidence>
<dbReference type="PANTHER" id="PTHR31525:SF1">
    <property type="entry name" value="HEME TRANSPORTER HRG1"/>
    <property type="match status" value="1"/>
</dbReference>
<evidence type="ECO:0000256" key="11">
    <source>
        <dbReference type="SAM" id="Phobius"/>
    </source>
</evidence>
<comment type="subcellular location">
    <subcellularLocation>
        <location evidence="2">Endosome membrane</location>
        <topology evidence="2">Multi-pass membrane protein</topology>
    </subcellularLocation>
    <subcellularLocation>
        <location evidence="1">Lysosome membrane</location>
        <topology evidence="1">Multi-pass membrane protein</topology>
    </subcellularLocation>
</comment>
<dbReference type="AlphaFoldDB" id="A0A9J7EE70"/>
<dbReference type="GO" id="GO:0010008">
    <property type="term" value="C:endosome membrane"/>
    <property type="evidence" value="ECO:0007669"/>
    <property type="project" value="UniProtKB-SubCell"/>
</dbReference>
<organism evidence="12 13">
    <name type="scientific">Spodoptera litura</name>
    <name type="common">Asian cotton leafworm</name>
    <dbReference type="NCBI Taxonomy" id="69820"/>
    <lineage>
        <taxon>Eukaryota</taxon>
        <taxon>Metazoa</taxon>
        <taxon>Ecdysozoa</taxon>
        <taxon>Arthropoda</taxon>
        <taxon>Hexapoda</taxon>
        <taxon>Insecta</taxon>
        <taxon>Pterygota</taxon>
        <taxon>Neoptera</taxon>
        <taxon>Endopterygota</taxon>
        <taxon>Lepidoptera</taxon>
        <taxon>Glossata</taxon>
        <taxon>Ditrysia</taxon>
        <taxon>Noctuoidea</taxon>
        <taxon>Noctuidae</taxon>
        <taxon>Amphipyrinae</taxon>
        <taxon>Spodoptera</taxon>
    </lineage>
</organism>
<feature type="compositionally biased region" description="Polar residues" evidence="10">
    <location>
        <begin position="159"/>
        <end position="173"/>
    </location>
</feature>
<keyword evidence="4" id="KW-0813">Transport</keyword>
<keyword evidence="12" id="KW-1185">Reference proteome</keyword>
<feature type="transmembrane region" description="Helical" evidence="11">
    <location>
        <begin position="36"/>
        <end position="56"/>
    </location>
</feature>
<sequence>MLRVKIHIAISAIGAVLGLSAFICFCLVYANIEAGMWALLSGTHASLALMLHCHYLKESLHVNFSRKALQYIGDFGIVGFVSGLALTMFYLFLEIYYKADVLPIKTSIMIRLIWSFMMMKWGLMLYLTTKKYLRTYNDHQLFSENPHIEETETLIQRDGQPTGQDDGESTWTV</sequence>
<evidence type="ECO:0000256" key="1">
    <source>
        <dbReference type="ARBA" id="ARBA00004155"/>
    </source>
</evidence>
<evidence type="ECO:0000256" key="5">
    <source>
        <dbReference type="ARBA" id="ARBA00022692"/>
    </source>
</evidence>
<keyword evidence="5 11" id="KW-0812">Transmembrane</keyword>
<keyword evidence="8 11" id="KW-0472">Membrane</keyword>
<dbReference type="GeneID" id="111356779"/>
<evidence type="ECO:0000313" key="12">
    <source>
        <dbReference type="Proteomes" id="UP000301870"/>
    </source>
</evidence>
<dbReference type="Pfam" id="PF16954">
    <property type="entry name" value="HRG"/>
    <property type="match status" value="1"/>
</dbReference>
<gene>
    <name evidence="13" type="primary">LOC111356779</name>
</gene>
<keyword evidence="6" id="KW-0967">Endosome</keyword>
<dbReference type="PANTHER" id="PTHR31525">
    <property type="entry name" value="HEME TRANSPORTER HRG1"/>
    <property type="match status" value="1"/>
</dbReference>